<accession>A0A1G2G7K4</accession>
<dbReference type="Proteomes" id="UP000177785">
    <property type="component" value="Unassembled WGS sequence"/>
</dbReference>
<dbReference type="PIRSF" id="PIRSF001467">
    <property type="entry name" value="Peptidylpro_ismrse"/>
    <property type="match status" value="1"/>
</dbReference>
<gene>
    <name evidence="7" type="ORF">A2756_05915</name>
</gene>
<dbReference type="CDD" id="cd00317">
    <property type="entry name" value="cyclophilin"/>
    <property type="match status" value="1"/>
</dbReference>
<dbReference type="AlphaFoldDB" id="A0A1G2G7K4"/>
<evidence type="ECO:0000256" key="1">
    <source>
        <dbReference type="ARBA" id="ARBA00002388"/>
    </source>
</evidence>
<comment type="caution">
    <text evidence="7">The sequence shown here is derived from an EMBL/GenBank/DDBJ whole genome shotgun (WGS) entry which is preliminary data.</text>
</comment>
<dbReference type="SUPFAM" id="SSF50891">
    <property type="entry name" value="Cyclophilin-like"/>
    <property type="match status" value="1"/>
</dbReference>
<evidence type="ECO:0000256" key="4">
    <source>
        <dbReference type="ARBA" id="ARBA00023235"/>
    </source>
</evidence>
<reference evidence="7 8" key="1">
    <citation type="journal article" date="2016" name="Nat. Commun.">
        <title>Thousands of microbial genomes shed light on interconnected biogeochemical processes in an aquifer system.</title>
        <authorList>
            <person name="Anantharaman K."/>
            <person name="Brown C.T."/>
            <person name="Hug L.A."/>
            <person name="Sharon I."/>
            <person name="Castelle C.J."/>
            <person name="Probst A.J."/>
            <person name="Thomas B.C."/>
            <person name="Singh A."/>
            <person name="Wilkins M.J."/>
            <person name="Karaoz U."/>
            <person name="Brodie E.L."/>
            <person name="Williams K.H."/>
            <person name="Hubbard S.S."/>
            <person name="Banfield J.F."/>
        </authorList>
    </citation>
    <scope>NUCLEOTIDE SEQUENCE [LARGE SCALE GENOMIC DNA]</scope>
</reference>
<dbReference type="PANTHER" id="PTHR45625">
    <property type="entry name" value="PEPTIDYL-PROLYL CIS-TRANS ISOMERASE-RELATED"/>
    <property type="match status" value="1"/>
</dbReference>
<sequence>MHTNMGVVTLELYPQDAPKTVTNFINLAKSGFYNGTKFHRVIKDFMIQGGDPNSKDADWSNDGQGGPGYQFADEFNAHKLVRGTLAMANAGPNTNGSQFFIVTALSTPWLDGKHTAFGKVIKGMEVVDKIERVETNGDQKGNHPLQDMTIQKILLNKSATIN</sequence>
<dbReference type="PROSITE" id="PS00170">
    <property type="entry name" value="CSA_PPIASE_1"/>
    <property type="match status" value="1"/>
</dbReference>
<dbReference type="Gene3D" id="2.40.100.10">
    <property type="entry name" value="Cyclophilin-like"/>
    <property type="match status" value="1"/>
</dbReference>
<feature type="domain" description="PPIase cyclophilin-type" evidence="6">
    <location>
        <begin position="1"/>
        <end position="155"/>
    </location>
</feature>
<evidence type="ECO:0000256" key="3">
    <source>
        <dbReference type="ARBA" id="ARBA00023110"/>
    </source>
</evidence>
<name>A0A1G2G7K4_9BACT</name>
<dbReference type="EMBL" id="MHNL01000001">
    <property type="protein sequence ID" value="OGZ46245.1"/>
    <property type="molecule type" value="Genomic_DNA"/>
</dbReference>
<dbReference type="GO" id="GO:0003755">
    <property type="term" value="F:peptidyl-prolyl cis-trans isomerase activity"/>
    <property type="evidence" value="ECO:0007669"/>
    <property type="project" value="UniProtKB-UniRule"/>
</dbReference>
<organism evidence="7 8">
    <name type="scientific">Candidatus Ryanbacteria bacterium RIFCSPHIGHO2_01_FULL_48_27</name>
    <dbReference type="NCBI Taxonomy" id="1802115"/>
    <lineage>
        <taxon>Bacteria</taxon>
        <taxon>Candidatus Ryaniibacteriota</taxon>
    </lineage>
</organism>
<dbReference type="PROSITE" id="PS50072">
    <property type="entry name" value="CSA_PPIASE_2"/>
    <property type="match status" value="1"/>
</dbReference>
<dbReference type="InterPro" id="IPR002130">
    <property type="entry name" value="Cyclophilin-type_PPIase_dom"/>
</dbReference>
<dbReference type="Pfam" id="PF00160">
    <property type="entry name" value="Pro_isomerase"/>
    <property type="match status" value="1"/>
</dbReference>
<keyword evidence="4 5" id="KW-0413">Isomerase</keyword>
<dbReference type="STRING" id="1802115.A2756_05915"/>
<comment type="catalytic activity">
    <reaction evidence="5">
        <text>[protein]-peptidylproline (omega=180) = [protein]-peptidylproline (omega=0)</text>
        <dbReference type="Rhea" id="RHEA:16237"/>
        <dbReference type="Rhea" id="RHEA-COMP:10747"/>
        <dbReference type="Rhea" id="RHEA-COMP:10748"/>
        <dbReference type="ChEBI" id="CHEBI:83833"/>
        <dbReference type="ChEBI" id="CHEBI:83834"/>
        <dbReference type="EC" id="5.2.1.8"/>
    </reaction>
</comment>
<dbReference type="GO" id="GO:0006457">
    <property type="term" value="P:protein folding"/>
    <property type="evidence" value="ECO:0007669"/>
    <property type="project" value="InterPro"/>
</dbReference>
<dbReference type="PANTHER" id="PTHR45625:SF4">
    <property type="entry name" value="PEPTIDYLPROLYL ISOMERASE DOMAIN AND WD REPEAT-CONTAINING PROTEIN 1"/>
    <property type="match status" value="1"/>
</dbReference>
<dbReference type="InterPro" id="IPR024936">
    <property type="entry name" value="Cyclophilin-type_PPIase"/>
</dbReference>
<dbReference type="EC" id="5.2.1.8" evidence="5"/>
<evidence type="ECO:0000256" key="2">
    <source>
        <dbReference type="ARBA" id="ARBA00007365"/>
    </source>
</evidence>
<evidence type="ECO:0000259" key="6">
    <source>
        <dbReference type="PROSITE" id="PS50072"/>
    </source>
</evidence>
<evidence type="ECO:0000256" key="5">
    <source>
        <dbReference type="RuleBase" id="RU363019"/>
    </source>
</evidence>
<dbReference type="InterPro" id="IPR029000">
    <property type="entry name" value="Cyclophilin-like_dom_sf"/>
</dbReference>
<dbReference type="PRINTS" id="PR00153">
    <property type="entry name" value="CSAPPISMRASE"/>
</dbReference>
<proteinExistence type="inferred from homology"/>
<comment type="similarity">
    <text evidence="2 5">Belongs to the cyclophilin-type PPIase family.</text>
</comment>
<dbReference type="InterPro" id="IPR044666">
    <property type="entry name" value="Cyclophilin_A-like"/>
</dbReference>
<evidence type="ECO:0000313" key="7">
    <source>
        <dbReference type="EMBL" id="OGZ46245.1"/>
    </source>
</evidence>
<protein>
    <recommendedName>
        <fullName evidence="5">Peptidyl-prolyl cis-trans isomerase</fullName>
        <shortName evidence="5">PPIase</shortName>
        <ecNumber evidence="5">5.2.1.8</ecNumber>
    </recommendedName>
</protein>
<comment type="function">
    <text evidence="1 5">PPIases accelerate the folding of proteins. It catalyzes the cis-trans isomerization of proline imidic peptide bonds in oligopeptides.</text>
</comment>
<keyword evidence="3 5" id="KW-0697">Rotamase</keyword>
<evidence type="ECO:0000313" key="8">
    <source>
        <dbReference type="Proteomes" id="UP000177785"/>
    </source>
</evidence>
<dbReference type="InterPro" id="IPR020892">
    <property type="entry name" value="Cyclophilin-type_PPIase_CS"/>
</dbReference>